<reference evidence="2 3" key="1">
    <citation type="journal article" date="2022" name="Environ. Microbiol. Rep.">
        <title>Eco-phylogenetic analyses reveal divergent evolution of vitamin B12 metabolism in the marine bacterial family 'Psychromonadaceae'.</title>
        <authorList>
            <person name="Jin X."/>
            <person name="Yang Y."/>
            <person name="Cao H."/>
            <person name="Gao B."/>
            <person name="Zhao Z."/>
        </authorList>
    </citation>
    <scope>NUCLEOTIDE SEQUENCE [LARGE SCALE GENOMIC DNA]</scope>
    <source>
        <strain evidence="2 3">MKS20</strain>
    </source>
</reference>
<dbReference type="Gene3D" id="3.20.20.190">
    <property type="entry name" value="Phosphatidylinositol (PI) phosphodiesterase"/>
    <property type="match status" value="1"/>
</dbReference>
<dbReference type="PANTHER" id="PTHR46211:SF1">
    <property type="entry name" value="GLYCEROPHOSPHODIESTER PHOSPHODIESTERASE, CYTOPLASMIC"/>
    <property type="match status" value="1"/>
</dbReference>
<name>A0ABS8W7N7_9GAMM</name>
<keyword evidence="3" id="KW-1185">Reference proteome</keyword>
<gene>
    <name evidence="2" type="ORF">K6Y31_05325</name>
</gene>
<dbReference type="PROSITE" id="PS51704">
    <property type="entry name" value="GP_PDE"/>
    <property type="match status" value="1"/>
</dbReference>
<protein>
    <submittedName>
        <fullName evidence="2">Glycerophosphoryl diester phosphodiesterase</fullName>
    </submittedName>
</protein>
<dbReference type="InterPro" id="IPR030395">
    <property type="entry name" value="GP_PDE_dom"/>
</dbReference>
<comment type="caution">
    <text evidence="2">The sequence shown here is derived from an EMBL/GenBank/DDBJ whole genome shotgun (WGS) entry which is preliminary data.</text>
</comment>
<dbReference type="CDD" id="cd08562">
    <property type="entry name" value="GDPD_EcUgpQ_like"/>
    <property type="match status" value="1"/>
</dbReference>
<dbReference type="InterPro" id="IPR017946">
    <property type="entry name" value="PLC-like_Pdiesterase_TIM-brl"/>
</dbReference>
<evidence type="ECO:0000259" key="1">
    <source>
        <dbReference type="PROSITE" id="PS51704"/>
    </source>
</evidence>
<evidence type="ECO:0000313" key="3">
    <source>
        <dbReference type="Proteomes" id="UP001201273"/>
    </source>
</evidence>
<dbReference type="Proteomes" id="UP001201273">
    <property type="component" value="Unassembled WGS sequence"/>
</dbReference>
<accession>A0ABS8W7N7</accession>
<dbReference type="RefSeq" id="WP_233051810.1">
    <property type="nucleotide sequence ID" value="NZ_JAIMJA010000004.1"/>
</dbReference>
<evidence type="ECO:0000313" key="2">
    <source>
        <dbReference type="EMBL" id="MCE2594233.1"/>
    </source>
</evidence>
<dbReference type="PANTHER" id="PTHR46211">
    <property type="entry name" value="GLYCEROPHOSPHORYL DIESTER PHOSPHODIESTERASE"/>
    <property type="match status" value="1"/>
</dbReference>
<sequence length="242" mass="26905">MSNNITFPPLIGHRGVKELAPENTLAGFERAAELGLTWIEIDTTLCGSGECVIMHDDTLDRCSNGHGALIDFNFEQLQQLDVGAWFAPSFQGEQLPSLSQALLYIDRLGLNLNLEIKTYQQSPKHMAQAVCHALSQVEFSHSLVISSFCHDTLAELKVLRPDLALGVLFEEVPTDWLCIMRRLNAVSLHCDSDLLNETQAKAITAAGYPLLCYTVNNKKQAEQLWQMGVTSIFTDNPLIFNK</sequence>
<dbReference type="EMBL" id="JAIMJA010000004">
    <property type="protein sequence ID" value="MCE2594233.1"/>
    <property type="molecule type" value="Genomic_DNA"/>
</dbReference>
<feature type="domain" description="GP-PDE" evidence="1">
    <location>
        <begin position="8"/>
        <end position="242"/>
    </location>
</feature>
<organism evidence="2 3">
    <name type="scientific">Motilimonas cestriensis</name>
    <dbReference type="NCBI Taxonomy" id="2742685"/>
    <lineage>
        <taxon>Bacteria</taxon>
        <taxon>Pseudomonadati</taxon>
        <taxon>Pseudomonadota</taxon>
        <taxon>Gammaproteobacteria</taxon>
        <taxon>Alteromonadales</taxon>
        <taxon>Alteromonadales genera incertae sedis</taxon>
        <taxon>Motilimonas</taxon>
    </lineage>
</organism>
<dbReference type="SUPFAM" id="SSF51695">
    <property type="entry name" value="PLC-like phosphodiesterases"/>
    <property type="match status" value="1"/>
</dbReference>
<dbReference type="Pfam" id="PF03009">
    <property type="entry name" value="GDPD"/>
    <property type="match status" value="1"/>
</dbReference>
<proteinExistence type="predicted"/>